<reference evidence="1" key="1">
    <citation type="journal article" date="2021" name="Proc. Natl. Acad. Sci. U.S.A.">
        <title>A Catalog of Tens of Thousands of Viruses from Human Metagenomes Reveals Hidden Associations with Chronic Diseases.</title>
        <authorList>
            <person name="Tisza M.J."/>
            <person name="Buck C.B."/>
        </authorList>
    </citation>
    <scope>NUCLEOTIDE SEQUENCE</scope>
    <source>
        <strain evidence="1">CtTDf8</strain>
    </source>
</reference>
<organism evidence="1">
    <name type="scientific">Siphoviridae sp. ctTDf8</name>
    <dbReference type="NCBI Taxonomy" id="2825517"/>
    <lineage>
        <taxon>Viruses</taxon>
        <taxon>Duplodnaviria</taxon>
        <taxon>Heunggongvirae</taxon>
        <taxon>Uroviricota</taxon>
        <taxon>Caudoviricetes</taxon>
    </lineage>
</organism>
<evidence type="ECO:0000313" key="1">
    <source>
        <dbReference type="EMBL" id="DAF94478.1"/>
    </source>
</evidence>
<name>A0A8S5UJD6_9CAUD</name>
<protein>
    <submittedName>
        <fullName evidence="1">Uncharacterized protein</fullName>
    </submittedName>
</protein>
<proteinExistence type="predicted"/>
<dbReference type="EMBL" id="BK016093">
    <property type="protein sequence ID" value="DAF94478.1"/>
    <property type="molecule type" value="Genomic_DNA"/>
</dbReference>
<sequence>MVTLAQVQAGVEKYLETEILSKIPDWRKWVLGAGASRMLSRSTEIFNQLKTNPAVAAMGLIDEQDQIDIDAIYREFSKQAQRGAITFDIPLMGALTVNSGDIDRLYNYIIGG</sequence>
<accession>A0A8S5UJD6</accession>